<keyword evidence="7 17" id="KW-0067">ATP-binding</keyword>
<evidence type="ECO:0000256" key="11">
    <source>
        <dbReference type="ARBA" id="ARBA00023235"/>
    </source>
</evidence>
<dbReference type="PROSITE" id="PS51383">
    <property type="entry name" value="YJEF_C_3"/>
    <property type="match status" value="1"/>
</dbReference>
<comment type="caution">
    <text evidence="21">The sequence shown here is derived from an EMBL/GenBank/DDBJ whole genome shotgun (WGS) entry which is preliminary data.</text>
</comment>
<dbReference type="HAMAP" id="MF_01965">
    <property type="entry name" value="NADHX_dehydratase"/>
    <property type="match status" value="1"/>
</dbReference>
<keyword evidence="13" id="KW-0511">Multifunctional enzyme</keyword>
<evidence type="ECO:0000259" key="20">
    <source>
        <dbReference type="PROSITE" id="PS51385"/>
    </source>
</evidence>
<evidence type="ECO:0000256" key="1">
    <source>
        <dbReference type="ARBA" id="ARBA00000013"/>
    </source>
</evidence>
<keyword evidence="12 17" id="KW-0456">Lyase</keyword>
<feature type="binding site" evidence="17">
    <location>
        <position position="399"/>
    </location>
    <ligand>
        <name>AMP</name>
        <dbReference type="ChEBI" id="CHEBI:456215"/>
    </ligand>
</feature>
<comment type="catalytic activity">
    <reaction evidence="15 17 18">
        <text>(6S)-NADHX + ADP = AMP + phosphate + NADH + H(+)</text>
        <dbReference type="Rhea" id="RHEA:32223"/>
        <dbReference type="ChEBI" id="CHEBI:15378"/>
        <dbReference type="ChEBI" id="CHEBI:43474"/>
        <dbReference type="ChEBI" id="CHEBI:57945"/>
        <dbReference type="ChEBI" id="CHEBI:64074"/>
        <dbReference type="ChEBI" id="CHEBI:456215"/>
        <dbReference type="ChEBI" id="CHEBI:456216"/>
        <dbReference type="EC" id="4.2.1.136"/>
    </reaction>
</comment>
<name>F9S106_9VIBR</name>
<dbReference type="PANTHER" id="PTHR12592">
    <property type="entry name" value="ATP-DEPENDENT (S)-NAD(P)H-HYDRATE DEHYDRATASE FAMILY MEMBER"/>
    <property type="match status" value="1"/>
</dbReference>
<evidence type="ECO:0000256" key="5">
    <source>
        <dbReference type="ARBA" id="ARBA00022723"/>
    </source>
</evidence>
<organism evidence="21 22">
    <name type="scientific">Vibrio ichthyoenteri ATCC 700023</name>
    <dbReference type="NCBI Taxonomy" id="870968"/>
    <lineage>
        <taxon>Bacteria</taxon>
        <taxon>Pseudomonadati</taxon>
        <taxon>Pseudomonadota</taxon>
        <taxon>Gammaproteobacteria</taxon>
        <taxon>Vibrionales</taxon>
        <taxon>Vibrionaceae</taxon>
        <taxon>Vibrio</taxon>
    </lineage>
</organism>
<dbReference type="PROSITE" id="PS51385">
    <property type="entry name" value="YJEF_N"/>
    <property type="match status" value="1"/>
</dbReference>
<evidence type="ECO:0000256" key="12">
    <source>
        <dbReference type="ARBA" id="ARBA00023239"/>
    </source>
</evidence>
<dbReference type="EMBL" id="AFWF01000094">
    <property type="protein sequence ID" value="EGU42671.1"/>
    <property type="molecule type" value="Genomic_DNA"/>
</dbReference>
<comment type="similarity">
    <text evidence="3 18">In the N-terminal section; belongs to the NnrE/AIBP family.</text>
</comment>
<comment type="cofactor">
    <cofactor evidence="18">
        <name>K(+)</name>
        <dbReference type="ChEBI" id="CHEBI:29103"/>
    </cofactor>
    <text evidence="18">Binds 1 potassium ion per subunit.</text>
</comment>
<dbReference type="NCBIfam" id="TIGR00197">
    <property type="entry name" value="yjeF_nterm"/>
    <property type="match status" value="1"/>
</dbReference>
<evidence type="ECO:0000256" key="10">
    <source>
        <dbReference type="ARBA" id="ARBA00023027"/>
    </source>
</evidence>
<dbReference type="InterPro" id="IPR000631">
    <property type="entry name" value="CARKD"/>
</dbReference>
<keyword evidence="10 17" id="KW-0520">NAD</keyword>
<proteinExistence type="inferred from homology"/>
<evidence type="ECO:0000313" key="21">
    <source>
        <dbReference type="EMBL" id="EGU42671.1"/>
    </source>
</evidence>
<keyword evidence="5 18" id="KW-0479">Metal-binding</keyword>
<dbReference type="InterPro" id="IPR004443">
    <property type="entry name" value="YjeF_N_dom"/>
</dbReference>
<evidence type="ECO:0000256" key="4">
    <source>
        <dbReference type="ARBA" id="ARBA00009524"/>
    </source>
</evidence>
<feature type="domain" description="YjeF C-terminal" evidence="19">
    <location>
        <begin position="193"/>
        <end position="459"/>
    </location>
</feature>
<comment type="catalytic activity">
    <reaction evidence="2 18">
        <text>(6R)-NADPHX = (6S)-NADPHX</text>
        <dbReference type="Rhea" id="RHEA:32227"/>
        <dbReference type="ChEBI" id="CHEBI:64076"/>
        <dbReference type="ChEBI" id="CHEBI:64077"/>
        <dbReference type="EC" id="5.1.99.6"/>
    </reaction>
</comment>
<dbReference type="GO" id="GO:0005524">
    <property type="term" value="F:ATP binding"/>
    <property type="evidence" value="ECO:0007669"/>
    <property type="project" value="UniProtKB-UniRule"/>
</dbReference>
<evidence type="ECO:0000256" key="16">
    <source>
        <dbReference type="ARBA" id="ARBA00049209"/>
    </source>
</evidence>
<dbReference type="GO" id="GO:0046872">
    <property type="term" value="F:metal ion binding"/>
    <property type="evidence" value="ECO:0007669"/>
    <property type="project" value="UniProtKB-UniRule"/>
</dbReference>
<evidence type="ECO:0000256" key="2">
    <source>
        <dbReference type="ARBA" id="ARBA00000909"/>
    </source>
</evidence>
<keyword evidence="8 17" id="KW-0521">NADP</keyword>
<evidence type="ECO:0000256" key="3">
    <source>
        <dbReference type="ARBA" id="ARBA00006001"/>
    </source>
</evidence>
<dbReference type="Pfam" id="PF01256">
    <property type="entry name" value="Carb_kinase"/>
    <property type="match status" value="1"/>
</dbReference>
<keyword evidence="11 18" id="KW-0413">Isomerase</keyword>
<dbReference type="PANTHER" id="PTHR12592:SF0">
    <property type="entry name" value="ATP-DEPENDENT (S)-NAD(P)H-HYDRATE DEHYDRATASE"/>
    <property type="match status" value="1"/>
</dbReference>
<evidence type="ECO:0000256" key="13">
    <source>
        <dbReference type="ARBA" id="ARBA00023268"/>
    </source>
</evidence>
<protein>
    <recommendedName>
        <fullName evidence="17">ADP-dependent (S)-NAD(P)H-hydrate dehydratase</fullName>
        <ecNumber evidence="17">4.2.1.136</ecNumber>
    </recommendedName>
    <alternativeName>
        <fullName evidence="17">ADP-dependent NAD(P)HX dehydratase</fullName>
    </alternativeName>
</protein>
<dbReference type="PIRSF" id="PIRSF017184">
    <property type="entry name" value="Nnr"/>
    <property type="match status" value="1"/>
</dbReference>
<evidence type="ECO:0000256" key="18">
    <source>
        <dbReference type="PIRNR" id="PIRNR017184"/>
    </source>
</evidence>
<dbReference type="GO" id="GO:0052856">
    <property type="term" value="F:NAD(P)HX epimerase activity"/>
    <property type="evidence" value="ECO:0007669"/>
    <property type="project" value="UniProtKB-EC"/>
</dbReference>
<evidence type="ECO:0000256" key="15">
    <source>
        <dbReference type="ARBA" id="ARBA00048238"/>
    </source>
</evidence>
<dbReference type="AlphaFoldDB" id="F9S106"/>
<dbReference type="CDD" id="cd01171">
    <property type="entry name" value="YXKO-related"/>
    <property type="match status" value="1"/>
</dbReference>
<dbReference type="Gene3D" id="3.40.1190.20">
    <property type="match status" value="1"/>
</dbReference>
<feature type="binding site" evidence="17">
    <location>
        <position position="334"/>
    </location>
    <ligand>
        <name>(6S)-NADPHX</name>
        <dbReference type="ChEBI" id="CHEBI:64076"/>
    </ligand>
</feature>
<keyword evidence="22" id="KW-1185">Reference proteome</keyword>
<comment type="catalytic activity">
    <reaction evidence="16 17 18">
        <text>(6S)-NADPHX + ADP = AMP + phosphate + NADPH + H(+)</text>
        <dbReference type="Rhea" id="RHEA:32235"/>
        <dbReference type="ChEBI" id="CHEBI:15378"/>
        <dbReference type="ChEBI" id="CHEBI:43474"/>
        <dbReference type="ChEBI" id="CHEBI:57783"/>
        <dbReference type="ChEBI" id="CHEBI:64076"/>
        <dbReference type="ChEBI" id="CHEBI:456215"/>
        <dbReference type="ChEBI" id="CHEBI:456216"/>
        <dbReference type="EC" id="4.2.1.136"/>
    </reaction>
</comment>
<gene>
    <name evidence="17" type="primary">nnrD</name>
    <name evidence="21" type="ORF">VII00023_05177</name>
</gene>
<dbReference type="EC" id="4.2.1.136" evidence="17"/>
<dbReference type="Gene3D" id="3.40.50.10260">
    <property type="entry name" value="YjeF N-terminal domain"/>
    <property type="match status" value="1"/>
</dbReference>
<dbReference type="Proteomes" id="UP000004605">
    <property type="component" value="Unassembled WGS sequence"/>
</dbReference>
<evidence type="ECO:0000256" key="7">
    <source>
        <dbReference type="ARBA" id="ARBA00022840"/>
    </source>
</evidence>
<dbReference type="GO" id="GO:0110051">
    <property type="term" value="P:metabolite repair"/>
    <property type="evidence" value="ECO:0007669"/>
    <property type="project" value="TreeGrafter"/>
</dbReference>
<keyword evidence="9 18" id="KW-0630">Potassium</keyword>
<dbReference type="NCBIfam" id="TIGR00196">
    <property type="entry name" value="yjeF_cterm"/>
    <property type="match status" value="1"/>
</dbReference>
<dbReference type="SUPFAM" id="SSF64153">
    <property type="entry name" value="YjeF N-terminal domain-like"/>
    <property type="match status" value="1"/>
</dbReference>
<feature type="binding site" evidence="17">
    <location>
        <position position="228"/>
    </location>
    <ligand>
        <name>(6S)-NADPHX</name>
        <dbReference type="ChEBI" id="CHEBI:64076"/>
    </ligand>
</feature>
<dbReference type="Pfam" id="PF03853">
    <property type="entry name" value="YjeF_N"/>
    <property type="match status" value="1"/>
</dbReference>
<evidence type="ECO:0000313" key="22">
    <source>
        <dbReference type="Proteomes" id="UP000004605"/>
    </source>
</evidence>
<comment type="function">
    <text evidence="17">Catalyzes the dehydration of the S-form of NAD(P)HX at the expense of ADP, which is converted to AMP. Together with NAD(P)HX epimerase, which catalyzes the epimerization of the S- and R-forms, the enzyme allows the repair of both epimers of NAD(P)HX, a damaged form of NAD(P)H that is a result of enzymatic or heat-dependent hydration.</text>
</comment>
<comment type="similarity">
    <text evidence="4 18">In the C-terminal section; belongs to the NnrD/CARKD family.</text>
</comment>
<dbReference type="GO" id="GO:0052855">
    <property type="term" value="F:ADP-dependent NAD(P)H-hydrate dehydratase activity"/>
    <property type="evidence" value="ECO:0007669"/>
    <property type="project" value="UniProtKB-UniRule"/>
</dbReference>
<sequence length="466" mass="48653">MLAAGNEVFKLLMNHYGKQARLLILCGGGNNGGDGYVVAKLALEQGMSVTVKAVKQPGLLQGDAFTAYQDFVAVGGEIQSGEALEIKGFDVVVDALLGIGVRGAVRAEVAKVIEAVNQSLLPVVAVDLPSGLCSDTGRVLGVCIQAKHTVTFIGIKQGLVTGQARRYVGVLHYASLGIKPEFDQVQSAQAHLDSPSIIKQIASRDPCAHKGLQGKALLVGGDYGLGGAILIATRACLKSGAGLTACLTEQRNISVGLVTSPEAMFANWKLHALEQRLTWCDAIALGPGLGQGEHALQLFSRTSRSNKVKVLDADALKLLARESNIDNSRIITPHPGEAAELLACTIAEIESDRYRASRALQTQYGGVVVLKGAGTIVTDSDCHYVCRAGNAGMATGGMGDALSGILVALLARGIEITMAARLGVMLHSHAADLNVSAHGMCGLTASDVVDTLREAIFQAEVMAKDI</sequence>
<comment type="catalytic activity">
    <reaction evidence="1 18">
        <text>(6R)-NADHX = (6S)-NADHX</text>
        <dbReference type="Rhea" id="RHEA:32215"/>
        <dbReference type="ChEBI" id="CHEBI:64074"/>
        <dbReference type="ChEBI" id="CHEBI:64075"/>
        <dbReference type="EC" id="5.1.99.6"/>
    </reaction>
</comment>
<keyword evidence="6 17" id="KW-0547">Nucleotide-binding</keyword>
<feature type="domain" description="YjeF N-terminal" evidence="20">
    <location>
        <begin position="1"/>
        <end position="184"/>
    </location>
</feature>
<evidence type="ECO:0000256" key="6">
    <source>
        <dbReference type="ARBA" id="ARBA00022741"/>
    </source>
</evidence>
<evidence type="ECO:0000256" key="9">
    <source>
        <dbReference type="ARBA" id="ARBA00022958"/>
    </source>
</evidence>
<evidence type="ECO:0000256" key="17">
    <source>
        <dbReference type="HAMAP-Rule" id="MF_01965"/>
    </source>
</evidence>
<comment type="cofactor">
    <cofactor evidence="17">
        <name>Mg(2+)</name>
        <dbReference type="ChEBI" id="CHEBI:18420"/>
    </cofactor>
</comment>
<dbReference type="InterPro" id="IPR029056">
    <property type="entry name" value="Ribokinase-like"/>
</dbReference>
<evidence type="ECO:0000256" key="8">
    <source>
        <dbReference type="ARBA" id="ARBA00022857"/>
    </source>
</evidence>
<dbReference type="InterPro" id="IPR030677">
    <property type="entry name" value="Nnr"/>
</dbReference>
<comment type="function">
    <text evidence="14 18">Bifunctional enzyme that catalyzes the epimerization of the S- and R-forms of NAD(P)HX and the dehydration of the S-form of NAD(P)HX at the expense of ADP, which is converted to AMP. This allows the repair of both epimers of NAD(P)HX, a damaged form of NAD(P)H that is a result of enzymatic or heat-dependent hydration.</text>
</comment>
<dbReference type="RefSeq" id="WP_006711777.1">
    <property type="nucleotide sequence ID" value="NZ_AFWF01000094.1"/>
</dbReference>
<feature type="binding site" evidence="17">
    <location>
        <begin position="371"/>
        <end position="375"/>
    </location>
    <ligand>
        <name>AMP</name>
        <dbReference type="ChEBI" id="CHEBI:456215"/>
    </ligand>
</feature>
<evidence type="ECO:0000256" key="14">
    <source>
        <dbReference type="ARBA" id="ARBA00025153"/>
    </source>
</evidence>
<comment type="similarity">
    <text evidence="17">Belongs to the NnrD/CARKD family.</text>
</comment>
<dbReference type="InterPro" id="IPR036652">
    <property type="entry name" value="YjeF_N_dom_sf"/>
</dbReference>
<evidence type="ECO:0000259" key="19">
    <source>
        <dbReference type="PROSITE" id="PS51383"/>
    </source>
</evidence>
<dbReference type="GO" id="GO:0046496">
    <property type="term" value="P:nicotinamide nucleotide metabolic process"/>
    <property type="evidence" value="ECO:0007669"/>
    <property type="project" value="UniProtKB-UniRule"/>
</dbReference>
<comment type="subunit">
    <text evidence="17">Homotetramer.</text>
</comment>
<accession>F9S106</accession>
<dbReference type="SUPFAM" id="SSF53613">
    <property type="entry name" value="Ribokinase-like"/>
    <property type="match status" value="1"/>
</dbReference>
<feature type="binding site" evidence="17">
    <location>
        <position position="288"/>
    </location>
    <ligand>
        <name>(6S)-NADPHX</name>
        <dbReference type="ChEBI" id="CHEBI:64076"/>
    </ligand>
</feature>
<reference evidence="21 22" key="1">
    <citation type="journal article" date="2012" name="Int. J. Syst. Evol. Microbiol.">
        <title>Vibrio caribbeanicus sp. nov., isolated from the marine sponge Scleritoderma cyanea.</title>
        <authorList>
            <person name="Hoffmann M."/>
            <person name="Monday S.R."/>
            <person name="Allard M.W."/>
            <person name="Strain E.A."/>
            <person name="Whittaker P."/>
            <person name="Naum M."/>
            <person name="McCarthy P.J."/>
            <person name="Lopez J.V."/>
            <person name="Fischer M."/>
            <person name="Brown E.W."/>
        </authorList>
    </citation>
    <scope>NUCLEOTIDE SEQUENCE [LARGE SCALE GENOMIC DNA]</scope>
    <source>
        <strain evidence="21 22">ATCC 700023</strain>
    </source>
</reference>
<feature type="binding site" evidence="17">
    <location>
        <position position="400"/>
    </location>
    <ligand>
        <name>(6S)-NADPHX</name>
        <dbReference type="ChEBI" id="CHEBI:64076"/>
    </ligand>
</feature>